<dbReference type="RefSeq" id="XP_002769079.1">
    <property type="nucleotide sequence ID" value="XM_002769033.1"/>
</dbReference>
<organism evidence="5">
    <name type="scientific">Perkinsus marinus (strain ATCC 50983 / TXsc)</name>
    <dbReference type="NCBI Taxonomy" id="423536"/>
    <lineage>
        <taxon>Eukaryota</taxon>
        <taxon>Sar</taxon>
        <taxon>Alveolata</taxon>
        <taxon>Perkinsozoa</taxon>
        <taxon>Perkinsea</taxon>
        <taxon>Perkinsida</taxon>
        <taxon>Perkinsidae</taxon>
        <taxon>Perkinsus</taxon>
    </lineage>
</organism>
<dbReference type="Gene3D" id="2.40.70.10">
    <property type="entry name" value="Acid Proteases"/>
    <property type="match status" value="1"/>
</dbReference>
<evidence type="ECO:0000256" key="2">
    <source>
        <dbReference type="SAM" id="MobiDB-lite"/>
    </source>
</evidence>
<keyword evidence="1" id="KW-0479">Metal-binding</keyword>
<accession>C5LNB8</accession>
<dbReference type="InterPro" id="IPR000477">
    <property type="entry name" value="RT_dom"/>
</dbReference>
<dbReference type="EMBL" id="GG683749">
    <property type="protein sequence ID" value="EER01797.1"/>
    <property type="molecule type" value="Genomic_DNA"/>
</dbReference>
<gene>
    <name evidence="4" type="ORF">Pmar_PMAR015539</name>
</gene>
<keyword evidence="1" id="KW-0862">Zinc</keyword>
<keyword evidence="1" id="KW-0863">Zinc-finger</keyword>
<dbReference type="InterPro" id="IPR001878">
    <property type="entry name" value="Znf_CCHC"/>
</dbReference>
<dbReference type="InterPro" id="IPR043502">
    <property type="entry name" value="DNA/RNA_pol_sf"/>
</dbReference>
<dbReference type="SMART" id="SM00343">
    <property type="entry name" value="ZnF_C2HC"/>
    <property type="match status" value="1"/>
</dbReference>
<sequence length="755" mass="83334">MSEAAVDVRQAFKAEYNSYNAVVARWLKDVLELINDRVRPKISLARTMSSWATLSLQEGESIESFLQRESELWLLLASHSAATDQSPFNWKERRARILSAILVVPSWRSSIGPWISALKTADNYSVFRELIKEAKKTILTLKALPKSEAILTCDNPMHFGPLPSTVFRGPTWKRSVDPHLPEPMSAKAPDSGVVSGACRSGPKADGTQGRGPRGRDPTAPKVETKKFQSASRQPQRPVNKQKAKDRSEGRCFKCHVKGHLARDCPIDGEVEKTDGSKTVSRKAPAVNVTAMSPRRVETAYVGAGEPFTDEESETSEPARLCACAVANPSQHTYDISSSRDDDLVYVHLTSVNGRSFKALIDPGSQLNLVEESVVNGADALASSDTSRKDMSISGIGGKICGKPVTIKIYGPASKRVLRLKGYSVPELPGGSEVLLGIPGLRALKARLDLGVGEMSLCASALANNDKLPIKSSSIDITAHLDVIREHPIPRHRGYPLAPEKLEVAHKLVREMEDKGWIKIIDDKDTSQWFCPTFLKLKSNGKVRVLNDLREVNARIRSFASQSSFGAVLGGIPRYVESQRFLGGVLGGIRFKWLVCPQGLSISPYFWELYLSSLLSGIEFPPQVTVLWYVDDIIICALDDVSALAAKKAIISALVNKNVMVAEEKCCGPARSVNFLGLVIDEHGWKPQEEPLDQLRRLPKPRNRGELHSFLGVVNYLRGVYDPSELQKHLAPLQDLLVKGRRFQWSEAHDLAFEWL</sequence>
<feature type="domain" description="CCHC-type" evidence="3">
    <location>
        <begin position="250"/>
        <end position="265"/>
    </location>
</feature>
<evidence type="ECO:0000313" key="5">
    <source>
        <dbReference type="Proteomes" id="UP000007800"/>
    </source>
</evidence>
<dbReference type="SUPFAM" id="SSF57756">
    <property type="entry name" value="Retrovirus zinc finger-like domains"/>
    <property type="match status" value="1"/>
</dbReference>
<dbReference type="GO" id="GO:0003676">
    <property type="term" value="F:nucleic acid binding"/>
    <property type="evidence" value="ECO:0007669"/>
    <property type="project" value="InterPro"/>
</dbReference>
<dbReference type="SUPFAM" id="SSF56672">
    <property type="entry name" value="DNA/RNA polymerases"/>
    <property type="match status" value="1"/>
</dbReference>
<dbReference type="OrthoDB" id="5978043at2759"/>
<feature type="compositionally biased region" description="Polar residues" evidence="2">
    <location>
        <begin position="227"/>
        <end position="238"/>
    </location>
</feature>
<dbReference type="Gene3D" id="3.10.10.10">
    <property type="entry name" value="HIV Type 1 Reverse Transcriptase, subunit A, domain 1"/>
    <property type="match status" value="1"/>
</dbReference>
<evidence type="ECO:0000256" key="1">
    <source>
        <dbReference type="PROSITE-ProRule" id="PRU00047"/>
    </source>
</evidence>
<dbReference type="InterPro" id="IPR021109">
    <property type="entry name" value="Peptidase_aspartic_dom_sf"/>
</dbReference>
<reference evidence="4 5" key="1">
    <citation type="submission" date="2008-07" db="EMBL/GenBank/DDBJ databases">
        <authorList>
            <person name="El-Sayed N."/>
            <person name="Caler E."/>
            <person name="Inman J."/>
            <person name="Amedeo P."/>
            <person name="Hass B."/>
            <person name="Wortman J."/>
        </authorList>
    </citation>
    <scope>NUCLEOTIDE SEQUENCE [LARGE SCALE GENOMIC DNA]</scope>
    <source>
        <strain evidence="5">ATCC 50983 / TXsc</strain>
    </source>
</reference>
<dbReference type="AlphaFoldDB" id="C5LNB8"/>
<keyword evidence="5" id="KW-1185">Reference proteome</keyword>
<dbReference type="Proteomes" id="UP000007800">
    <property type="component" value="Unassembled WGS sequence"/>
</dbReference>
<evidence type="ECO:0000259" key="3">
    <source>
        <dbReference type="PROSITE" id="PS50158"/>
    </source>
</evidence>
<protein>
    <submittedName>
        <fullName evidence="4">Gag/pol/env polyprotein, putative</fullName>
    </submittedName>
</protein>
<name>C5LNB8_PERM5</name>
<dbReference type="PANTHER" id="PTHR33064:SF37">
    <property type="entry name" value="RIBONUCLEASE H"/>
    <property type="match status" value="1"/>
</dbReference>
<dbReference type="InterPro" id="IPR043128">
    <property type="entry name" value="Rev_trsase/Diguanyl_cyclase"/>
</dbReference>
<feature type="compositionally biased region" description="Basic and acidic residues" evidence="2">
    <location>
        <begin position="213"/>
        <end position="226"/>
    </location>
</feature>
<dbReference type="Gene3D" id="4.10.60.10">
    <property type="entry name" value="Zinc finger, CCHC-type"/>
    <property type="match status" value="1"/>
</dbReference>
<dbReference type="GeneID" id="9040379"/>
<dbReference type="PANTHER" id="PTHR33064">
    <property type="entry name" value="POL PROTEIN"/>
    <property type="match status" value="1"/>
</dbReference>
<dbReference type="InterPro" id="IPR036875">
    <property type="entry name" value="Znf_CCHC_sf"/>
</dbReference>
<dbReference type="Pfam" id="PF00078">
    <property type="entry name" value="RVT_1"/>
    <property type="match status" value="1"/>
</dbReference>
<dbReference type="GO" id="GO:0008270">
    <property type="term" value="F:zinc ion binding"/>
    <property type="evidence" value="ECO:0007669"/>
    <property type="project" value="UniProtKB-KW"/>
</dbReference>
<evidence type="ECO:0000313" key="4">
    <source>
        <dbReference type="EMBL" id="EER01797.1"/>
    </source>
</evidence>
<dbReference type="Gene3D" id="3.30.70.270">
    <property type="match status" value="2"/>
</dbReference>
<dbReference type="InterPro" id="IPR051320">
    <property type="entry name" value="Viral_Replic_Matur_Polypro"/>
</dbReference>
<feature type="region of interest" description="Disordered" evidence="2">
    <location>
        <begin position="173"/>
        <end position="248"/>
    </location>
</feature>
<dbReference type="PROSITE" id="PS50158">
    <property type="entry name" value="ZF_CCHC"/>
    <property type="match status" value="1"/>
</dbReference>
<dbReference type="InParanoid" id="C5LNB8"/>
<proteinExistence type="predicted"/>
<dbReference type="SUPFAM" id="SSF50630">
    <property type="entry name" value="Acid proteases"/>
    <property type="match status" value="1"/>
</dbReference>